<name>A0A927MFD1_9BACL</name>
<evidence type="ECO:0000313" key="5">
    <source>
        <dbReference type="EMBL" id="MBE1553628.1"/>
    </source>
</evidence>
<dbReference type="PANTHER" id="PTHR42759:SF1">
    <property type="entry name" value="MAGNESIUM-CHELATASE SUBUNIT CHLD"/>
    <property type="match status" value="1"/>
</dbReference>
<protein>
    <submittedName>
        <fullName evidence="5">MoxR-like ATPase</fullName>
        <ecNumber evidence="5">3.6.3.-</ecNumber>
    </submittedName>
</protein>
<dbReference type="InterPro" id="IPR041628">
    <property type="entry name" value="ChlI/MoxR_AAA_lid"/>
</dbReference>
<evidence type="ECO:0000256" key="1">
    <source>
        <dbReference type="ARBA" id="ARBA00022741"/>
    </source>
</evidence>
<dbReference type="Pfam" id="PF07726">
    <property type="entry name" value="AAA_3"/>
    <property type="match status" value="1"/>
</dbReference>
<dbReference type="InterPro" id="IPR003593">
    <property type="entry name" value="AAA+_ATPase"/>
</dbReference>
<keyword evidence="1" id="KW-0547">Nucleotide-binding</keyword>
<dbReference type="Gene3D" id="3.40.50.300">
    <property type="entry name" value="P-loop containing nucleotide triphosphate hydrolases"/>
    <property type="match status" value="1"/>
</dbReference>
<dbReference type="AlphaFoldDB" id="A0A927MFD1"/>
<keyword evidence="5" id="KW-0378">Hydrolase</keyword>
<dbReference type="GO" id="GO:0005524">
    <property type="term" value="F:ATP binding"/>
    <property type="evidence" value="ECO:0007669"/>
    <property type="project" value="UniProtKB-KW"/>
</dbReference>
<evidence type="ECO:0000259" key="4">
    <source>
        <dbReference type="SMART" id="SM00382"/>
    </source>
</evidence>
<dbReference type="PIRSF" id="PIRSF002849">
    <property type="entry name" value="AAA_ATPase_chaperone_MoxR_prd"/>
    <property type="match status" value="1"/>
</dbReference>
<comment type="similarity">
    <text evidence="3">Belongs to the MoxR family.</text>
</comment>
<comment type="caution">
    <text evidence="5">The sequence shown here is derived from an EMBL/GenBank/DDBJ whole genome shotgun (WGS) entry which is preliminary data.</text>
</comment>
<sequence length="350" mass="38762">MPYTPEQFEEMSGKLATVREEIGKFIVGQHEAVEFSLYSILADGHALLEGLPGLGKTMLIRTISEVLDLSFSRIQFTPDLMPADITGTSILERNDEGMQRFAFKKGPIFSQMVLADEINRATPKTQSALLEAMGEKTVTVLGETRKMARPFFVLATQNPIEMEGTYPLPEAQMDRFLCKIILPYPSKSELKEIIMRTTGSDSVKIQKVMNTEEIVEAQEMVKEVIIADEMIDYAVDLVAATHQAVDQVAATPQAVDQDQSRDKSGAADEWTKYVQYGSGPRGLQSIIRLAKARALVSGRYHVSIADIKTVAKPALRHRILINYEGEAEGVDVDGLIIKLLEEVRQGASVQ</sequence>
<dbReference type="Pfam" id="PF17863">
    <property type="entry name" value="AAA_lid_2"/>
    <property type="match status" value="1"/>
</dbReference>
<dbReference type="EC" id="3.6.3.-" evidence="5"/>
<dbReference type="InterPro" id="IPR027417">
    <property type="entry name" value="P-loop_NTPase"/>
</dbReference>
<feature type="domain" description="AAA+ ATPase" evidence="4">
    <location>
        <begin position="42"/>
        <end position="186"/>
    </location>
</feature>
<organism evidence="5 6">
    <name type="scientific">Sporosarcina limicola</name>
    <dbReference type="NCBI Taxonomy" id="34101"/>
    <lineage>
        <taxon>Bacteria</taxon>
        <taxon>Bacillati</taxon>
        <taxon>Bacillota</taxon>
        <taxon>Bacilli</taxon>
        <taxon>Bacillales</taxon>
        <taxon>Caryophanaceae</taxon>
        <taxon>Sporosarcina</taxon>
    </lineage>
</organism>
<dbReference type="CDD" id="cd00009">
    <property type="entry name" value="AAA"/>
    <property type="match status" value="1"/>
</dbReference>
<evidence type="ECO:0000256" key="2">
    <source>
        <dbReference type="ARBA" id="ARBA00022840"/>
    </source>
</evidence>
<keyword evidence="6" id="KW-1185">Reference proteome</keyword>
<evidence type="ECO:0000313" key="6">
    <source>
        <dbReference type="Proteomes" id="UP000658225"/>
    </source>
</evidence>
<dbReference type="Gene3D" id="1.10.8.80">
    <property type="entry name" value="Magnesium chelatase subunit I, C-Terminal domain"/>
    <property type="match status" value="1"/>
</dbReference>
<dbReference type="PANTHER" id="PTHR42759">
    <property type="entry name" value="MOXR FAMILY PROTEIN"/>
    <property type="match status" value="1"/>
</dbReference>
<dbReference type="SMART" id="SM00382">
    <property type="entry name" value="AAA"/>
    <property type="match status" value="1"/>
</dbReference>
<gene>
    <name evidence="5" type="ORF">H4683_000702</name>
</gene>
<dbReference type="InterPro" id="IPR011703">
    <property type="entry name" value="ATPase_AAA-3"/>
</dbReference>
<dbReference type="SUPFAM" id="SSF52540">
    <property type="entry name" value="P-loop containing nucleoside triphosphate hydrolases"/>
    <property type="match status" value="1"/>
</dbReference>
<keyword evidence="2" id="KW-0067">ATP-binding</keyword>
<proteinExistence type="inferred from homology"/>
<reference evidence="5" key="1">
    <citation type="submission" date="2020-10" db="EMBL/GenBank/DDBJ databases">
        <title>Genomic Encyclopedia of Type Strains, Phase IV (KMG-IV): sequencing the most valuable type-strain genomes for metagenomic binning, comparative biology and taxonomic classification.</title>
        <authorList>
            <person name="Goeker M."/>
        </authorList>
    </citation>
    <scope>NUCLEOTIDE SEQUENCE</scope>
    <source>
        <strain evidence="5">DSM 13886</strain>
    </source>
</reference>
<dbReference type="InterPro" id="IPR050764">
    <property type="entry name" value="CbbQ/NirQ/NorQ/GpvN"/>
</dbReference>
<evidence type="ECO:0000256" key="3">
    <source>
        <dbReference type="ARBA" id="ARBA00061607"/>
    </source>
</evidence>
<dbReference type="FunFam" id="3.40.50.300:FF:000640">
    <property type="entry name" value="MoxR family ATPase"/>
    <property type="match status" value="1"/>
</dbReference>
<dbReference type="Proteomes" id="UP000658225">
    <property type="component" value="Unassembled WGS sequence"/>
</dbReference>
<dbReference type="GO" id="GO:0016887">
    <property type="term" value="F:ATP hydrolysis activity"/>
    <property type="evidence" value="ECO:0007669"/>
    <property type="project" value="InterPro"/>
</dbReference>
<dbReference type="RefSeq" id="WP_192597435.1">
    <property type="nucleotide sequence ID" value="NZ_JADBEL010000002.1"/>
</dbReference>
<accession>A0A927MFD1</accession>
<dbReference type="EMBL" id="JADBEL010000002">
    <property type="protein sequence ID" value="MBE1553628.1"/>
    <property type="molecule type" value="Genomic_DNA"/>
</dbReference>